<name>A0A382YCQ9_9ZZZZ</name>
<evidence type="ECO:0000313" key="1">
    <source>
        <dbReference type="EMBL" id="SVD80671.1"/>
    </source>
</evidence>
<feature type="non-terminal residue" evidence="1">
    <location>
        <position position="1"/>
    </location>
</feature>
<organism evidence="1">
    <name type="scientific">marine metagenome</name>
    <dbReference type="NCBI Taxonomy" id="408172"/>
    <lineage>
        <taxon>unclassified sequences</taxon>
        <taxon>metagenomes</taxon>
        <taxon>ecological metagenomes</taxon>
    </lineage>
</organism>
<protein>
    <submittedName>
        <fullName evidence="1">Uncharacterized protein</fullName>
    </submittedName>
</protein>
<proteinExistence type="predicted"/>
<dbReference type="AlphaFoldDB" id="A0A382YCQ9"/>
<sequence>RSGLLLKMATIILELIYTIMVKNPEKSQLEM</sequence>
<accession>A0A382YCQ9</accession>
<gene>
    <name evidence="1" type="ORF">METZ01_LOCUS433525</name>
</gene>
<dbReference type="EMBL" id="UINC01174508">
    <property type="protein sequence ID" value="SVD80671.1"/>
    <property type="molecule type" value="Genomic_DNA"/>
</dbReference>
<reference evidence="1" key="1">
    <citation type="submission" date="2018-05" db="EMBL/GenBank/DDBJ databases">
        <authorList>
            <person name="Lanie J.A."/>
            <person name="Ng W.-L."/>
            <person name="Kazmierczak K.M."/>
            <person name="Andrzejewski T.M."/>
            <person name="Davidsen T.M."/>
            <person name="Wayne K.J."/>
            <person name="Tettelin H."/>
            <person name="Glass J.I."/>
            <person name="Rusch D."/>
            <person name="Podicherti R."/>
            <person name="Tsui H.-C.T."/>
            <person name="Winkler M.E."/>
        </authorList>
    </citation>
    <scope>NUCLEOTIDE SEQUENCE</scope>
</reference>